<reference evidence="6 7" key="1">
    <citation type="journal article" date="2025" name="Microbiol. Resour. Announc.">
        <title>Draft genome sequences for Neonectria magnoliae and Neonectria punicea, canker pathogens of Liriodendron tulipifera and Acer saccharum in West Virginia.</title>
        <authorList>
            <person name="Petronek H.M."/>
            <person name="Kasson M.T."/>
            <person name="Metheny A.M."/>
            <person name="Stauder C.M."/>
            <person name="Lovett B."/>
            <person name="Lynch S.C."/>
            <person name="Garnas J.R."/>
            <person name="Kasson L.R."/>
            <person name="Stajich J.E."/>
        </authorList>
    </citation>
    <scope>NUCLEOTIDE SEQUENCE [LARGE SCALE GENOMIC DNA]</scope>
    <source>
        <strain evidence="6 7">NRRL 64651</strain>
    </source>
</reference>
<dbReference type="PANTHER" id="PTHR10730">
    <property type="entry name" value="PROCOLLAGEN-LYSINE,2-OXOGLUTARATE 5-DIOXYGENASE/GLYCOSYLTRANSFERASE 25 FAMILY MEMBER"/>
    <property type="match status" value="1"/>
</dbReference>
<feature type="transmembrane region" description="Helical" evidence="4">
    <location>
        <begin position="7"/>
        <end position="25"/>
    </location>
</feature>
<evidence type="ECO:0000256" key="1">
    <source>
        <dbReference type="ARBA" id="ARBA00006721"/>
    </source>
</evidence>
<evidence type="ECO:0000256" key="3">
    <source>
        <dbReference type="ARBA" id="ARBA00022679"/>
    </source>
</evidence>
<evidence type="ECO:0000313" key="7">
    <source>
        <dbReference type="Proteomes" id="UP001498421"/>
    </source>
</evidence>
<evidence type="ECO:0000313" key="6">
    <source>
        <dbReference type="EMBL" id="KAK7427986.1"/>
    </source>
</evidence>
<keyword evidence="4" id="KW-1133">Transmembrane helix</keyword>
<dbReference type="EMBL" id="JAZAVK010000046">
    <property type="protein sequence ID" value="KAK7427986.1"/>
    <property type="molecule type" value="Genomic_DNA"/>
</dbReference>
<keyword evidence="4" id="KW-0472">Membrane</keyword>
<comment type="caution">
    <text evidence="6">The sequence shown here is derived from an EMBL/GenBank/DDBJ whole genome shotgun (WGS) entry which is preliminary data.</text>
</comment>
<dbReference type="InterPro" id="IPR002654">
    <property type="entry name" value="Glyco_trans_25"/>
</dbReference>
<dbReference type="Pfam" id="PF01755">
    <property type="entry name" value="Glyco_transf_25"/>
    <property type="match status" value="1"/>
</dbReference>
<comment type="similarity">
    <text evidence="1">Belongs to the glycosyltransferase 25 family.</text>
</comment>
<sequence length="404" mass="45248">MIPRQALVRVVGALGATIAIFWLLLSHFSDVPAASPSNWHGFGKSAKARSLLNDIQNTTLGACHSRPCSTFEQIFVLGLPERTDRRDAITLNTALSRMTFQFIAGVPGDTISDKAIPKESKHDKISDGALGCWRAHMNALQEIVRSNVSTALILEDDADWDVRIRRQLHDLALSTQALTQPLEGHNSYADSSYKYGKPAKNTLGGVKDFDFNSLPETSPVTFSPYGDEWDLLWLGHCGMQMPGPGSSLPQGRVVSKDDETVPAKEHLLSYIKPYTLKDNYPDHTRVVHHASEGLCLLAYAVTQRGARELLREIALKDPTTPVDIMMRWFCDAEHGRRHHNCLAIQPPIFNPHRTRGPKEDTSNIDSKWSGWWDTAETRMTRWSVRLNADRIIAGEEMEDQFPDK</sequence>
<dbReference type="Proteomes" id="UP001498421">
    <property type="component" value="Unassembled WGS sequence"/>
</dbReference>
<dbReference type="CDD" id="cd06532">
    <property type="entry name" value="Glyco_transf_25"/>
    <property type="match status" value="1"/>
</dbReference>
<keyword evidence="3" id="KW-0808">Transferase</keyword>
<feature type="domain" description="Glycosyl transferase family 25" evidence="5">
    <location>
        <begin position="72"/>
        <end position="174"/>
    </location>
</feature>
<evidence type="ECO:0000256" key="2">
    <source>
        <dbReference type="ARBA" id="ARBA00022676"/>
    </source>
</evidence>
<keyword evidence="2" id="KW-0328">Glycosyltransferase</keyword>
<evidence type="ECO:0000259" key="5">
    <source>
        <dbReference type="Pfam" id="PF01755"/>
    </source>
</evidence>
<protein>
    <recommendedName>
        <fullName evidence="5">Glycosyl transferase family 25 domain-containing protein</fullName>
    </recommendedName>
</protein>
<keyword evidence="4" id="KW-0812">Transmembrane</keyword>
<keyword evidence="7" id="KW-1185">Reference proteome</keyword>
<dbReference type="PANTHER" id="PTHR10730:SF53">
    <property type="entry name" value="GLYCOSYLTRANSFERASE 25 FAMILY MEMBER"/>
    <property type="match status" value="1"/>
</dbReference>
<accession>A0ABR1I3R1</accession>
<proteinExistence type="inferred from homology"/>
<gene>
    <name evidence="6" type="ORF">QQZ08_005417</name>
</gene>
<organism evidence="6 7">
    <name type="scientific">Neonectria magnoliae</name>
    <dbReference type="NCBI Taxonomy" id="2732573"/>
    <lineage>
        <taxon>Eukaryota</taxon>
        <taxon>Fungi</taxon>
        <taxon>Dikarya</taxon>
        <taxon>Ascomycota</taxon>
        <taxon>Pezizomycotina</taxon>
        <taxon>Sordariomycetes</taxon>
        <taxon>Hypocreomycetidae</taxon>
        <taxon>Hypocreales</taxon>
        <taxon>Nectriaceae</taxon>
        <taxon>Neonectria</taxon>
    </lineage>
</organism>
<evidence type="ECO:0000256" key="4">
    <source>
        <dbReference type="SAM" id="Phobius"/>
    </source>
</evidence>
<name>A0ABR1I3R1_9HYPO</name>
<dbReference type="InterPro" id="IPR050757">
    <property type="entry name" value="Collagen_mod_GT25"/>
</dbReference>